<evidence type="ECO:0000313" key="1">
    <source>
        <dbReference type="EMBL" id="MBF6353175.1"/>
    </source>
</evidence>
<evidence type="ECO:0000313" key="2">
    <source>
        <dbReference type="Proteomes" id="UP000707731"/>
    </source>
</evidence>
<dbReference type="RefSeq" id="WP_195000120.1">
    <property type="nucleotide sequence ID" value="NZ_JADLQN010000001.1"/>
</dbReference>
<dbReference type="Proteomes" id="UP000707731">
    <property type="component" value="Unassembled WGS sequence"/>
</dbReference>
<keyword evidence="2" id="KW-1185">Reference proteome</keyword>
<name>A0ABS0D3W3_9NOCA</name>
<dbReference type="EMBL" id="JADLQN010000001">
    <property type="protein sequence ID" value="MBF6353175.1"/>
    <property type="molecule type" value="Genomic_DNA"/>
</dbReference>
<sequence>MTEPRTGSADGVLAADAIGAANNPSDNATAVVANNFVNLDIFEPFTVDGS</sequence>
<gene>
    <name evidence="1" type="ORF">IU449_01190</name>
</gene>
<protein>
    <submittedName>
        <fullName evidence="1">Uncharacterized protein</fullName>
    </submittedName>
</protein>
<organism evidence="1 2">
    <name type="scientific">Nocardia higoensis</name>
    <dbReference type="NCBI Taxonomy" id="228599"/>
    <lineage>
        <taxon>Bacteria</taxon>
        <taxon>Bacillati</taxon>
        <taxon>Actinomycetota</taxon>
        <taxon>Actinomycetes</taxon>
        <taxon>Mycobacteriales</taxon>
        <taxon>Nocardiaceae</taxon>
        <taxon>Nocardia</taxon>
    </lineage>
</organism>
<accession>A0ABS0D3W3</accession>
<proteinExistence type="predicted"/>
<comment type="caution">
    <text evidence="1">The sequence shown here is derived from an EMBL/GenBank/DDBJ whole genome shotgun (WGS) entry which is preliminary data.</text>
</comment>
<reference evidence="1 2" key="1">
    <citation type="submission" date="2020-10" db="EMBL/GenBank/DDBJ databases">
        <title>Identification of Nocardia species via Next-generation sequencing and recognition of intraspecies genetic diversity.</title>
        <authorList>
            <person name="Li P."/>
            <person name="Li P."/>
            <person name="Lu B."/>
        </authorList>
    </citation>
    <scope>NUCLEOTIDE SEQUENCE [LARGE SCALE GENOMIC DNA]</scope>
    <source>
        <strain evidence="1 2">BJ06-0143</strain>
    </source>
</reference>